<accession>C5KG74</accession>
<sequence length="327" mass="36988">MSRLLLTITLVLHTVVLTSATCDTLDDCTVYLSDSSPNRCAVESIRFWSDGTKPDAEDVYRLGTATLTGNFGSETVPYKFAKGDSGILGVSLTYLDSSKNAFKRIRKMPGCFPLMTNAVLEKEGLPFVDYHPYAKDGKGRASLKVIVTNPPRLRAKGAAFRTFLVYNSTKYDSTKYGSTKYGSTKYDSTRKLMKFEDRIPDVPAKARCAGFNGKGMVDCIFGGENFNLWQIEMNFDGEATLYTRFGPMYLTYSLFGPRPQGGTFITFKGWNQEETEHIREKIGGHIFFVAKHYVIKDDFDDKPILFIYADVRHVTKNFVMYKYIPRR</sequence>
<dbReference type="Proteomes" id="UP000007800">
    <property type="component" value="Unassembled WGS sequence"/>
</dbReference>
<dbReference type="InParanoid" id="C5KG74"/>
<reference evidence="2 3" key="1">
    <citation type="submission" date="2008-07" db="EMBL/GenBank/DDBJ databases">
        <authorList>
            <person name="El-Sayed N."/>
            <person name="Caler E."/>
            <person name="Inman J."/>
            <person name="Amedeo P."/>
            <person name="Hass B."/>
            <person name="Wortman J."/>
        </authorList>
    </citation>
    <scope>NUCLEOTIDE SEQUENCE [LARGE SCALE GENOMIC DNA]</scope>
    <source>
        <strain evidence="3">ATCC 50983 / TXsc</strain>
    </source>
</reference>
<evidence type="ECO:0000313" key="2">
    <source>
        <dbReference type="EMBL" id="EER16430.1"/>
    </source>
</evidence>
<dbReference type="RefSeq" id="XP_002784634.1">
    <property type="nucleotide sequence ID" value="XM_002784588.1"/>
</dbReference>
<gene>
    <name evidence="2" type="ORF">Pmar_PMAR021026</name>
</gene>
<feature type="chain" id="PRO_5002952702" evidence="1">
    <location>
        <begin position="21"/>
        <end position="327"/>
    </location>
</feature>
<name>C5KG74_PERM5</name>
<dbReference type="AlphaFoldDB" id="C5KG74"/>
<keyword evidence="1" id="KW-0732">Signal</keyword>
<organism evidence="3">
    <name type="scientific">Perkinsus marinus (strain ATCC 50983 / TXsc)</name>
    <dbReference type="NCBI Taxonomy" id="423536"/>
    <lineage>
        <taxon>Eukaryota</taxon>
        <taxon>Sar</taxon>
        <taxon>Alveolata</taxon>
        <taxon>Perkinsozoa</taxon>
        <taxon>Perkinsea</taxon>
        <taxon>Perkinsida</taxon>
        <taxon>Perkinsidae</taxon>
        <taxon>Perkinsus</taxon>
    </lineage>
</organism>
<evidence type="ECO:0000256" key="1">
    <source>
        <dbReference type="SAM" id="SignalP"/>
    </source>
</evidence>
<protein>
    <submittedName>
        <fullName evidence="2">Uncharacterized protein</fullName>
    </submittedName>
</protein>
<feature type="signal peptide" evidence="1">
    <location>
        <begin position="1"/>
        <end position="20"/>
    </location>
</feature>
<dbReference type="EMBL" id="GG672918">
    <property type="protein sequence ID" value="EER16430.1"/>
    <property type="molecule type" value="Genomic_DNA"/>
</dbReference>
<keyword evidence="3" id="KW-1185">Reference proteome</keyword>
<dbReference type="GeneID" id="9063505"/>
<proteinExistence type="predicted"/>
<evidence type="ECO:0000313" key="3">
    <source>
        <dbReference type="Proteomes" id="UP000007800"/>
    </source>
</evidence>